<gene>
    <name evidence="2" type="ORF">JAAARDRAFT_360215</name>
</gene>
<name>A0A067Q7K7_9AGAM</name>
<protein>
    <submittedName>
        <fullName evidence="2">Uncharacterized protein</fullName>
    </submittedName>
</protein>
<evidence type="ECO:0000313" key="3">
    <source>
        <dbReference type="Proteomes" id="UP000027265"/>
    </source>
</evidence>
<reference evidence="3" key="1">
    <citation type="journal article" date="2014" name="Proc. Natl. Acad. Sci. U.S.A.">
        <title>Extensive sampling of basidiomycete genomes demonstrates inadequacy of the white-rot/brown-rot paradigm for wood decay fungi.</title>
        <authorList>
            <person name="Riley R."/>
            <person name="Salamov A.A."/>
            <person name="Brown D.W."/>
            <person name="Nagy L.G."/>
            <person name="Floudas D."/>
            <person name="Held B.W."/>
            <person name="Levasseur A."/>
            <person name="Lombard V."/>
            <person name="Morin E."/>
            <person name="Otillar R."/>
            <person name="Lindquist E.A."/>
            <person name="Sun H."/>
            <person name="LaButti K.M."/>
            <person name="Schmutz J."/>
            <person name="Jabbour D."/>
            <person name="Luo H."/>
            <person name="Baker S.E."/>
            <person name="Pisabarro A.G."/>
            <person name="Walton J.D."/>
            <person name="Blanchette R.A."/>
            <person name="Henrissat B."/>
            <person name="Martin F."/>
            <person name="Cullen D."/>
            <person name="Hibbett D.S."/>
            <person name="Grigoriev I.V."/>
        </authorList>
    </citation>
    <scope>NUCLEOTIDE SEQUENCE [LARGE SCALE GENOMIC DNA]</scope>
    <source>
        <strain evidence="3">MUCL 33604</strain>
    </source>
</reference>
<organism evidence="2 3">
    <name type="scientific">Jaapia argillacea MUCL 33604</name>
    <dbReference type="NCBI Taxonomy" id="933084"/>
    <lineage>
        <taxon>Eukaryota</taxon>
        <taxon>Fungi</taxon>
        <taxon>Dikarya</taxon>
        <taxon>Basidiomycota</taxon>
        <taxon>Agaricomycotina</taxon>
        <taxon>Agaricomycetes</taxon>
        <taxon>Agaricomycetidae</taxon>
        <taxon>Jaapiales</taxon>
        <taxon>Jaapiaceae</taxon>
        <taxon>Jaapia</taxon>
    </lineage>
</organism>
<evidence type="ECO:0000313" key="2">
    <source>
        <dbReference type="EMBL" id="KDQ62929.1"/>
    </source>
</evidence>
<evidence type="ECO:0000256" key="1">
    <source>
        <dbReference type="SAM" id="MobiDB-lite"/>
    </source>
</evidence>
<keyword evidence="3" id="KW-1185">Reference proteome</keyword>
<accession>A0A067Q7K7</accession>
<dbReference type="EMBL" id="KL197710">
    <property type="protein sequence ID" value="KDQ62929.1"/>
    <property type="molecule type" value="Genomic_DNA"/>
</dbReference>
<dbReference type="Proteomes" id="UP000027265">
    <property type="component" value="Unassembled WGS sequence"/>
</dbReference>
<dbReference type="HOGENOM" id="CLU_1447891_0_0_1"/>
<proteinExistence type="predicted"/>
<dbReference type="AlphaFoldDB" id="A0A067Q7K7"/>
<feature type="region of interest" description="Disordered" evidence="1">
    <location>
        <begin position="45"/>
        <end position="78"/>
    </location>
</feature>
<dbReference type="InParanoid" id="A0A067Q7K7"/>
<sequence length="187" mass="20955">MSTRRCESTKTKDSFWPRTTQSCTISGFDFTRRVYPTDPFCPITSPSSSPYGGGLTPRSHRTMGGSPGRSRRFHLGSGPESPKLLRRGWVAPLCTPERAMEESKEDAARMRQSLDRGHRLATIGSVTLSQYHDTVDNYHPDVSHSLHASAVEIMNRYALGLDDCLPHPSCEIYFDLDIRCHCYPMGS</sequence>